<feature type="transmembrane region" description="Helical" evidence="10">
    <location>
        <begin position="162"/>
        <end position="184"/>
    </location>
</feature>
<accession>H9LUM9</accession>
<evidence type="ECO:0000256" key="3">
    <source>
        <dbReference type="ARBA" id="ARBA00022729"/>
    </source>
</evidence>
<feature type="chain" id="PRO_5003622052" evidence="11">
    <location>
        <begin position="19"/>
        <end position="223"/>
    </location>
</feature>
<keyword evidence="4 10" id="KW-1133">Transmembrane helix</keyword>
<dbReference type="InterPro" id="IPR040216">
    <property type="entry name" value="CTLA4/CD28"/>
</dbReference>
<dbReference type="AlphaFoldDB" id="H9LUM9"/>
<dbReference type="GO" id="GO:0009897">
    <property type="term" value="C:external side of plasma membrane"/>
    <property type="evidence" value="ECO:0007669"/>
    <property type="project" value="TreeGrafter"/>
</dbReference>
<dbReference type="PANTHER" id="PTHR11494:SF9">
    <property type="entry name" value="SI:DKEY-1H24.6"/>
    <property type="match status" value="1"/>
</dbReference>
<feature type="signal peptide" evidence="11">
    <location>
        <begin position="1"/>
        <end position="18"/>
    </location>
</feature>
<evidence type="ECO:0000256" key="2">
    <source>
        <dbReference type="ARBA" id="ARBA00022692"/>
    </source>
</evidence>
<keyword evidence="6" id="KW-1015">Disulfide bond</keyword>
<evidence type="ECO:0000256" key="1">
    <source>
        <dbReference type="ARBA" id="ARBA00004479"/>
    </source>
</evidence>
<feature type="compositionally biased region" description="Basic residues" evidence="9">
    <location>
        <begin position="210"/>
        <end position="223"/>
    </location>
</feature>
<evidence type="ECO:0000256" key="11">
    <source>
        <dbReference type="SAM" id="SignalP"/>
    </source>
</evidence>
<name>H9LUM9_CYNSE</name>
<comment type="subcellular location">
    <subcellularLocation>
        <location evidence="1">Membrane</location>
        <topology evidence="1">Single-pass type I membrane protein</topology>
    </subcellularLocation>
</comment>
<evidence type="ECO:0000256" key="10">
    <source>
        <dbReference type="SAM" id="Phobius"/>
    </source>
</evidence>
<evidence type="ECO:0000256" key="8">
    <source>
        <dbReference type="ARBA" id="ARBA00023319"/>
    </source>
</evidence>
<gene>
    <name evidence="12" type="primary">CD28</name>
</gene>
<protein>
    <submittedName>
        <fullName evidence="12">T cell surface glycoprotein CD28</fullName>
    </submittedName>
</protein>
<dbReference type="GO" id="GO:0050852">
    <property type="term" value="P:T cell receptor signaling pathway"/>
    <property type="evidence" value="ECO:0007669"/>
    <property type="project" value="TreeGrafter"/>
</dbReference>
<organism evidence="12">
    <name type="scientific">Cynoglossus semilaevis</name>
    <name type="common">Tongue sole</name>
    <dbReference type="NCBI Taxonomy" id="244447"/>
    <lineage>
        <taxon>Eukaryota</taxon>
        <taxon>Metazoa</taxon>
        <taxon>Chordata</taxon>
        <taxon>Craniata</taxon>
        <taxon>Vertebrata</taxon>
        <taxon>Euteleostomi</taxon>
        <taxon>Actinopterygii</taxon>
        <taxon>Neopterygii</taxon>
        <taxon>Teleostei</taxon>
        <taxon>Neoteleostei</taxon>
        <taxon>Acanthomorphata</taxon>
        <taxon>Carangaria</taxon>
        <taxon>Pleuronectiformes</taxon>
        <taxon>Pleuronectoidei</taxon>
        <taxon>Cynoglossidae</taxon>
        <taxon>Cynoglossinae</taxon>
        <taxon>Cynoglossus</taxon>
    </lineage>
</organism>
<keyword evidence="2 10" id="KW-0812">Transmembrane</keyword>
<feature type="region of interest" description="Disordered" evidence="9">
    <location>
        <begin position="195"/>
        <end position="223"/>
    </location>
</feature>
<evidence type="ECO:0000256" key="7">
    <source>
        <dbReference type="ARBA" id="ARBA00023180"/>
    </source>
</evidence>
<evidence type="ECO:0000256" key="6">
    <source>
        <dbReference type="ARBA" id="ARBA00023157"/>
    </source>
</evidence>
<keyword evidence="5 10" id="KW-0472">Membrane</keyword>
<dbReference type="InterPro" id="IPR013783">
    <property type="entry name" value="Ig-like_fold"/>
</dbReference>
<sequence length="223" mass="25045">MRVCWMLVIVLGCSWSEASKSLGKDCGNVQLRSFCSICNTPVLVPCPNITAAEMVFKLFKDQEYLSNISCIHSNSTLTCELSKTSADIQVQKHQQEKSVSFLLTGVTDSSQGIYGCEGTKKFPPPMITVQSDVRIQVLQGHICKCKENSRPSGEDPQFRLDLLLIILVVLLSIYSIIFTIIAVVQWVKQRSTDSHNDYINTKPRAPQDRKRNKGVQKPVPRHF</sequence>
<dbReference type="OrthoDB" id="8654606at2759"/>
<evidence type="ECO:0000256" key="5">
    <source>
        <dbReference type="ARBA" id="ARBA00023136"/>
    </source>
</evidence>
<keyword evidence="8" id="KW-0393">Immunoglobulin domain</keyword>
<evidence type="ECO:0000256" key="4">
    <source>
        <dbReference type="ARBA" id="ARBA00022989"/>
    </source>
</evidence>
<evidence type="ECO:0000256" key="9">
    <source>
        <dbReference type="SAM" id="MobiDB-lite"/>
    </source>
</evidence>
<proteinExistence type="evidence at transcript level"/>
<keyword evidence="7" id="KW-0325">Glycoprotein</keyword>
<dbReference type="EMBL" id="JN380202">
    <property type="protein sequence ID" value="AEM98131.1"/>
    <property type="molecule type" value="mRNA"/>
</dbReference>
<dbReference type="KEGG" id="csem:103389879"/>
<dbReference type="PANTHER" id="PTHR11494">
    <property type="entry name" value="CYTOTOXIC T-LYMPHOCYTE PROTEIN"/>
    <property type="match status" value="1"/>
</dbReference>
<reference evidence="12" key="1">
    <citation type="journal article" date="2012" name="Fish Shellfish Immunol.">
        <title>Molecular characterization of Cynoglossus semilaevis CD28.</title>
        <authorList>
            <person name="Hu Y.-H."/>
            <person name="Sun B.-G."/>
            <person name="Deng T."/>
            <person name="Sun L."/>
        </authorList>
    </citation>
    <scope>NUCLEOTIDE SEQUENCE</scope>
</reference>
<dbReference type="GO" id="GO:0042129">
    <property type="term" value="P:regulation of T cell proliferation"/>
    <property type="evidence" value="ECO:0007669"/>
    <property type="project" value="InterPro"/>
</dbReference>
<dbReference type="Gene3D" id="2.60.40.10">
    <property type="entry name" value="Immunoglobulins"/>
    <property type="match status" value="1"/>
</dbReference>
<keyword evidence="3 11" id="KW-0732">Signal</keyword>
<evidence type="ECO:0000313" key="12">
    <source>
        <dbReference type="EMBL" id="AEM98131.1"/>
    </source>
</evidence>